<dbReference type="Proteomes" id="UP000759537">
    <property type="component" value="Unassembled WGS sequence"/>
</dbReference>
<dbReference type="NCBIfam" id="TIGR01197">
    <property type="entry name" value="nramp"/>
    <property type="match status" value="1"/>
</dbReference>
<evidence type="ECO:0000256" key="4">
    <source>
        <dbReference type="ARBA" id="ARBA00023136"/>
    </source>
</evidence>
<accession>A0A9P5MY54</accession>
<protein>
    <submittedName>
        <fullName evidence="6">Natural resistance-associated macrophage protein</fullName>
    </submittedName>
</protein>
<dbReference type="PRINTS" id="PR00447">
    <property type="entry name" value="NATRESASSCMP"/>
</dbReference>
<dbReference type="GO" id="GO:0005384">
    <property type="term" value="F:manganese ion transmembrane transporter activity"/>
    <property type="evidence" value="ECO:0007669"/>
    <property type="project" value="TreeGrafter"/>
</dbReference>
<feature type="transmembrane region" description="Helical" evidence="5">
    <location>
        <begin position="185"/>
        <end position="207"/>
    </location>
</feature>
<comment type="caution">
    <text evidence="6">The sequence shown here is derived from an EMBL/GenBank/DDBJ whole genome shotgun (WGS) entry which is preliminary data.</text>
</comment>
<feature type="transmembrane region" description="Helical" evidence="5">
    <location>
        <begin position="501"/>
        <end position="527"/>
    </location>
</feature>
<feature type="transmembrane region" description="Helical" evidence="5">
    <location>
        <begin position="437"/>
        <end position="460"/>
    </location>
</feature>
<dbReference type="PANTHER" id="PTHR11706">
    <property type="entry name" value="SOLUTE CARRIER PROTEIN FAMILY 11 MEMBER"/>
    <property type="match status" value="1"/>
</dbReference>
<dbReference type="NCBIfam" id="NF037982">
    <property type="entry name" value="Nramp_1"/>
    <property type="match status" value="1"/>
</dbReference>
<keyword evidence="3 5" id="KW-1133">Transmembrane helix</keyword>
<dbReference type="EMBL" id="WHVB01000006">
    <property type="protein sequence ID" value="KAF8481695.1"/>
    <property type="molecule type" value="Genomic_DNA"/>
</dbReference>
<keyword evidence="7" id="KW-1185">Reference proteome</keyword>
<dbReference type="AlphaFoldDB" id="A0A9P5MY54"/>
<dbReference type="GO" id="GO:0030026">
    <property type="term" value="P:intracellular manganese ion homeostasis"/>
    <property type="evidence" value="ECO:0007669"/>
    <property type="project" value="TreeGrafter"/>
</dbReference>
<sequence length="531" mass="57347">MSEHPSFSTQPSFDTLNMPSRPLRWAREAWIHITRHVGVGIICSVAYFDPGNWSVDLQAGSDYGYKLLFVVLLSGIFAVILQGLACKLGVVTGLDLAAHCRLLFHNRSRHPKFCRWFILYPLYALSEVAIISTDLAELLGSAIALNLLFPKLPLWGGVLLTACDVLLVLAFANPLHGRPVRSFELMIGILVLVVLICMCILVSRVQVEWDGVFKGFLPSKALFQHGGLYTSVGILGATVMPHSLFLGSALATQDRALVKPTALPSMSNIRATESKGLLRKLSDLFRPARVETSDESTSHADRPNNSLSFVKAHLYHAIVDLVVNLLGLAVIINSLILILASAVFHHPGVQTDSADISDAYSILSDIVGRGAATIFALALLCSGQSASLVATVAGQIVSEGFIRWRVSPVMRRLLTRLLGLIPSMVVAVAVGEDGINAMLVASQVVLSIVLPFIVLPLVWLTTSRTVMRVYAPAPTRPAQVENGAEEKDVAEGEYLDFSNGWIIAGIGYVIWAVIVVANGYVLVTLIIGKGS</sequence>
<dbReference type="OrthoDB" id="409173at2759"/>
<evidence type="ECO:0000256" key="1">
    <source>
        <dbReference type="ARBA" id="ARBA00004141"/>
    </source>
</evidence>
<reference evidence="6" key="2">
    <citation type="journal article" date="2020" name="Nat. Commun.">
        <title>Large-scale genome sequencing of mycorrhizal fungi provides insights into the early evolution of symbiotic traits.</title>
        <authorList>
            <person name="Miyauchi S."/>
            <person name="Kiss E."/>
            <person name="Kuo A."/>
            <person name="Drula E."/>
            <person name="Kohler A."/>
            <person name="Sanchez-Garcia M."/>
            <person name="Morin E."/>
            <person name="Andreopoulos B."/>
            <person name="Barry K.W."/>
            <person name="Bonito G."/>
            <person name="Buee M."/>
            <person name="Carver A."/>
            <person name="Chen C."/>
            <person name="Cichocki N."/>
            <person name="Clum A."/>
            <person name="Culley D."/>
            <person name="Crous P.W."/>
            <person name="Fauchery L."/>
            <person name="Girlanda M."/>
            <person name="Hayes R.D."/>
            <person name="Keri Z."/>
            <person name="LaButti K."/>
            <person name="Lipzen A."/>
            <person name="Lombard V."/>
            <person name="Magnuson J."/>
            <person name="Maillard F."/>
            <person name="Murat C."/>
            <person name="Nolan M."/>
            <person name="Ohm R.A."/>
            <person name="Pangilinan J."/>
            <person name="Pereira M.F."/>
            <person name="Perotto S."/>
            <person name="Peter M."/>
            <person name="Pfister S."/>
            <person name="Riley R."/>
            <person name="Sitrit Y."/>
            <person name="Stielow J.B."/>
            <person name="Szollosi G."/>
            <person name="Zifcakova L."/>
            <person name="Stursova M."/>
            <person name="Spatafora J.W."/>
            <person name="Tedersoo L."/>
            <person name="Vaario L.M."/>
            <person name="Yamada A."/>
            <person name="Yan M."/>
            <person name="Wang P."/>
            <person name="Xu J."/>
            <person name="Bruns T."/>
            <person name="Baldrian P."/>
            <person name="Vilgalys R."/>
            <person name="Dunand C."/>
            <person name="Henrissat B."/>
            <person name="Grigoriev I.V."/>
            <person name="Hibbett D."/>
            <person name="Nagy L.G."/>
            <person name="Martin F.M."/>
        </authorList>
    </citation>
    <scope>NUCLEOTIDE SEQUENCE</scope>
    <source>
        <strain evidence="6">Prilba</strain>
    </source>
</reference>
<evidence type="ECO:0000256" key="3">
    <source>
        <dbReference type="ARBA" id="ARBA00022989"/>
    </source>
</evidence>
<evidence type="ECO:0000313" key="7">
    <source>
        <dbReference type="Proteomes" id="UP000759537"/>
    </source>
</evidence>
<dbReference type="GO" id="GO:0015086">
    <property type="term" value="F:cadmium ion transmembrane transporter activity"/>
    <property type="evidence" value="ECO:0007669"/>
    <property type="project" value="TreeGrafter"/>
</dbReference>
<feature type="transmembrane region" description="Helical" evidence="5">
    <location>
        <begin position="227"/>
        <end position="251"/>
    </location>
</feature>
<feature type="transmembrane region" description="Helical" evidence="5">
    <location>
        <begin position="152"/>
        <end position="173"/>
    </location>
</feature>
<feature type="transmembrane region" description="Helical" evidence="5">
    <location>
        <begin position="366"/>
        <end position="392"/>
    </location>
</feature>
<evidence type="ECO:0000313" key="6">
    <source>
        <dbReference type="EMBL" id="KAF8481695.1"/>
    </source>
</evidence>
<dbReference type="InterPro" id="IPR001046">
    <property type="entry name" value="NRAMP_fam"/>
</dbReference>
<name>A0A9P5MY54_9AGAM</name>
<dbReference type="Pfam" id="PF01566">
    <property type="entry name" value="Nramp"/>
    <property type="match status" value="2"/>
</dbReference>
<evidence type="ECO:0000256" key="2">
    <source>
        <dbReference type="ARBA" id="ARBA00022692"/>
    </source>
</evidence>
<feature type="transmembrane region" description="Helical" evidence="5">
    <location>
        <begin position="413"/>
        <end position="431"/>
    </location>
</feature>
<feature type="transmembrane region" description="Helical" evidence="5">
    <location>
        <begin position="113"/>
        <end position="132"/>
    </location>
</feature>
<proteinExistence type="predicted"/>
<comment type="subcellular location">
    <subcellularLocation>
        <location evidence="1">Membrane</location>
        <topology evidence="1">Multi-pass membrane protein</topology>
    </subcellularLocation>
</comment>
<evidence type="ECO:0000256" key="5">
    <source>
        <dbReference type="SAM" id="Phobius"/>
    </source>
</evidence>
<feature type="transmembrane region" description="Helical" evidence="5">
    <location>
        <begin position="68"/>
        <end position="92"/>
    </location>
</feature>
<dbReference type="GO" id="GO:0034755">
    <property type="term" value="P:iron ion transmembrane transport"/>
    <property type="evidence" value="ECO:0007669"/>
    <property type="project" value="TreeGrafter"/>
</dbReference>
<dbReference type="PANTHER" id="PTHR11706:SF101">
    <property type="entry name" value="MANGANESE TRANSPORTER SMF1"/>
    <property type="match status" value="1"/>
</dbReference>
<gene>
    <name evidence="6" type="ORF">DFH94DRAFT_628727</name>
</gene>
<dbReference type="GO" id="GO:0005886">
    <property type="term" value="C:plasma membrane"/>
    <property type="evidence" value="ECO:0007669"/>
    <property type="project" value="TreeGrafter"/>
</dbReference>
<reference evidence="6" key="1">
    <citation type="submission" date="2019-10" db="EMBL/GenBank/DDBJ databases">
        <authorList>
            <consortium name="DOE Joint Genome Institute"/>
            <person name="Kuo A."/>
            <person name="Miyauchi S."/>
            <person name="Kiss E."/>
            <person name="Drula E."/>
            <person name="Kohler A."/>
            <person name="Sanchez-Garcia M."/>
            <person name="Andreopoulos B."/>
            <person name="Barry K.W."/>
            <person name="Bonito G."/>
            <person name="Buee M."/>
            <person name="Carver A."/>
            <person name="Chen C."/>
            <person name="Cichocki N."/>
            <person name="Clum A."/>
            <person name="Culley D."/>
            <person name="Crous P.W."/>
            <person name="Fauchery L."/>
            <person name="Girlanda M."/>
            <person name="Hayes R."/>
            <person name="Keri Z."/>
            <person name="LaButti K."/>
            <person name="Lipzen A."/>
            <person name="Lombard V."/>
            <person name="Magnuson J."/>
            <person name="Maillard F."/>
            <person name="Morin E."/>
            <person name="Murat C."/>
            <person name="Nolan M."/>
            <person name="Ohm R."/>
            <person name="Pangilinan J."/>
            <person name="Pereira M."/>
            <person name="Perotto S."/>
            <person name="Peter M."/>
            <person name="Riley R."/>
            <person name="Sitrit Y."/>
            <person name="Stielow B."/>
            <person name="Szollosi G."/>
            <person name="Zifcakova L."/>
            <person name="Stursova M."/>
            <person name="Spatafora J.W."/>
            <person name="Tedersoo L."/>
            <person name="Vaario L.-M."/>
            <person name="Yamada A."/>
            <person name="Yan M."/>
            <person name="Wang P."/>
            <person name="Xu J."/>
            <person name="Bruns T."/>
            <person name="Baldrian P."/>
            <person name="Vilgalys R."/>
            <person name="Henrissat B."/>
            <person name="Grigoriev I.V."/>
            <person name="Hibbett D."/>
            <person name="Nagy L.G."/>
            <person name="Martin F.M."/>
        </authorList>
    </citation>
    <scope>NUCLEOTIDE SEQUENCE</scope>
    <source>
        <strain evidence="6">Prilba</strain>
    </source>
</reference>
<feature type="transmembrane region" description="Helical" evidence="5">
    <location>
        <begin position="321"/>
        <end position="346"/>
    </location>
</feature>
<keyword evidence="4 5" id="KW-0472">Membrane</keyword>
<organism evidence="6 7">
    <name type="scientific">Russula ochroleuca</name>
    <dbReference type="NCBI Taxonomy" id="152965"/>
    <lineage>
        <taxon>Eukaryota</taxon>
        <taxon>Fungi</taxon>
        <taxon>Dikarya</taxon>
        <taxon>Basidiomycota</taxon>
        <taxon>Agaricomycotina</taxon>
        <taxon>Agaricomycetes</taxon>
        <taxon>Russulales</taxon>
        <taxon>Russulaceae</taxon>
        <taxon>Russula</taxon>
    </lineage>
</organism>
<keyword evidence="2 5" id="KW-0812">Transmembrane</keyword>